<dbReference type="EMBL" id="OW152818">
    <property type="protein sequence ID" value="CAH2071042.1"/>
    <property type="molecule type" value="Genomic_DNA"/>
</dbReference>
<reference evidence="2" key="1">
    <citation type="submission" date="2022-03" db="EMBL/GenBank/DDBJ databases">
        <authorList>
            <person name="Martin H S."/>
        </authorList>
    </citation>
    <scope>NUCLEOTIDE SEQUENCE</scope>
</reference>
<dbReference type="InterPro" id="IPR001314">
    <property type="entry name" value="Peptidase_S1A"/>
</dbReference>
<feature type="non-terminal residue" evidence="2">
    <location>
        <position position="1"/>
    </location>
</feature>
<dbReference type="CDD" id="cd00190">
    <property type="entry name" value="Tryp_SPc"/>
    <property type="match status" value="1"/>
</dbReference>
<proteinExistence type="predicted"/>
<dbReference type="InterPro" id="IPR043504">
    <property type="entry name" value="Peptidase_S1_PA_chymotrypsin"/>
</dbReference>
<dbReference type="SMART" id="SM00020">
    <property type="entry name" value="Tryp_SPc"/>
    <property type="match status" value="1"/>
</dbReference>
<keyword evidence="3" id="KW-1185">Reference proteome</keyword>
<dbReference type="InterPro" id="IPR051333">
    <property type="entry name" value="CLIP_Serine_Protease"/>
</dbReference>
<sequence>MLYIASVDALALKGPAITRYDPCGLAVVYFDKITQHIWQGVFNLGLYNNVQQELEIEINFENRIILYGASQNSTFSVTNDGHDFVIKPKGQIPTRYSFYLSVNDENASNVPIVNKLILNKNVLCDDFIKASQTVDNFNVTKEYDIKYHHVCGRRALDHAELTSVRTVANAGDWPWHTALFIKELVTSIDKYQCGGNIISTTAILTAAHCVSNNGIIVDASRITILAGINNLTDINQVGRQVHYAEKVIVHPAFNDIQATSDLAIVRVKNIPFNEYVQPVCIWGPIYDKSKLFGTEATVVGFGKTEDNKLSDTLRSAYIMVQNDSTCIAYSPKLYNGLLNEFTFCAGFGPTSGINPRNGDSGGGLVVATVQPDLKISWFLRGVVSKCGVSPGQTECDPRFYLVYTDVGPHYGWIYHNAGLQYRSNILI</sequence>
<dbReference type="PROSITE" id="PS00134">
    <property type="entry name" value="TRYPSIN_HIS"/>
    <property type="match status" value="1"/>
</dbReference>
<dbReference type="PANTHER" id="PTHR24260">
    <property type="match status" value="1"/>
</dbReference>
<dbReference type="InterPro" id="IPR001254">
    <property type="entry name" value="Trypsin_dom"/>
</dbReference>
<dbReference type="Pfam" id="PF00089">
    <property type="entry name" value="Trypsin"/>
    <property type="match status" value="1"/>
</dbReference>
<dbReference type="PROSITE" id="PS50240">
    <property type="entry name" value="TRYPSIN_DOM"/>
    <property type="match status" value="1"/>
</dbReference>
<dbReference type="PANTHER" id="PTHR24260:SF136">
    <property type="entry name" value="GH08193P-RELATED"/>
    <property type="match status" value="1"/>
</dbReference>
<dbReference type="InterPro" id="IPR009003">
    <property type="entry name" value="Peptidase_S1_PA"/>
</dbReference>
<dbReference type="PRINTS" id="PR00722">
    <property type="entry name" value="CHYMOTRYPSIN"/>
</dbReference>
<dbReference type="Proteomes" id="UP000837857">
    <property type="component" value="Chromosome 6"/>
</dbReference>
<name>A0ABN8IY16_9NEOP</name>
<organism evidence="2 3">
    <name type="scientific">Iphiclides podalirius</name>
    <name type="common">scarce swallowtail</name>
    <dbReference type="NCBI Taxonomy" id="110791"/>
    <lineage>
        <taxon>Eukaryota</taxon>
        <taxon>Metazoa</taxon>
        <taxon>Ecdysozoa</taxon>
        <taxon>Arthropoda</taxon>
        <taxon>Hexapoda</taxon>
        <taxon>Insecta</taxon>
        <taxon>Pterygota</taxon>
        <taxon>Neoptera</taxon>
        <taxon>Endopterygota</taxon>
        <taxon>Lepidoptera</taxon>
        <taxon>Glossata</taxon>
        <taxon>Ditrysia</taxon>
        <taxon>Papilionoidea</taxon>
        <taxon>Papilionidae</taxon>
        <taxon>Papilioninae</taxon>
        <taxon>Iphiclides</taxon>
    </lineage>
</organism>
<dbReference type="Gene3D" id="2.40.10.10">
    <property type="entry name" value="Trypsin-like serine proteases"/>
    <property type="match status" value="1"/>
</dbReference>
<accession>A0ABN8IY16</accession>
<gene>
    <name evidence="2" type="ORF">IPOD504_LOCUS14956</name>
</gene>
<dbReference type="SUPFAM" id="SSF50494">
    <property type="entry name" value="Trypsin-like serine proteases"/>
    <property type="match status" value="1"/>
</dbReference>
<feature type="domain" description="Peptidase S1" evidence="1">
    <location>
        <begin position="150"/>
        <end position="418"/>
    </location>
</feature>
<protein>
    <recommendedName>
        <fullName evidence="1">Peptidase S1 domain-containing protein</fullName>
    </recommendedName>
</protein>
<evidence type="ECO:0000313" key="3">
    <source>
        <dbReference type="Proteomes" id="UP000837857"/>
    </source>
</evidence>
<evidence type="ECO:0000313" key="2">
    <source>
        <dbReference type="EMBL" id="CAH2071042.1"/>
    </source>
</evidence>
<evidence type="ECO:0000259" key="1">
    <source>
        <dbReference type="PROSITE" id="PS50240"/>
    </source>
</evidence>
<dbReference type="InterPro" id="IPR018114">
    <property type="entry name" value="TRYPSIN_HIS"/>
</dbReference>